<protein>
    <recommendedName>
        <fullName evidence="5">Short-chain dehydrogenase/reductase SDR</fullName>
    </recommendedName>
</protein>
<organism evidence="3 4">
    <name type="scientific">Macrophomina phaseolina</name>
    <dbReference type="NCBI Taxonomy" id="35725"/>
    <lineage>
        <taxon>Eukaryota</taxon>
        <taxon>Fungi</taxon>
        <taxon>Dikarya</taxon>
        <taxon>Ascomycota</taxon>
        <taxon>Pezizomycotina</taxon>
        <taxon>Dothideomycetes</taxon>
        <taxon>Dothideomycetes incertae sedis</taxon>
        <taxon>Botryosphaeriales</taxon>
        <taxon>Botryosphaeriaceae</taxon>
        <taxon>Macrophomina</taxon>
    </lineage>
</organism>
<evidence type="ECO:0000313" key="4">
    <source>
        <dbReference type="Proteomes" id="UP000774617"/>
    </source>
</evidence>
<dbReference type="Pfam" id="PF13561">
    <property type="entry name" value="adh_short_C2"/>
    <property type="match status" value="1"/>
</dbReference>
<dbReference type="InterPro" id="IPR036291">
    <property type="entry name" value="NAD(P)-bd_dom_sf"/>
</dbReference>
<dbReference type="PRINTS" id="PR00081">
    <property type="entry name" value="GDHRDH"/>
</dbReference>
<keyword evidence="4" id="KW-1185">Reference proteome</keyword>
<dbReference type="PRINTS" id="PR00080">
    <property type="entry name" value="SDRFAMILY"/>
</dbReference>
<accession>A0ABQ8GPX1</accession>
<proteinExistence type="inferred from homology"/>
<sequence>MPDSTQSRAFLISGGGRGIGRGLARFFLANGHRVFLLDINADELDHATNVHLKQHAPRVASAVCDLRNVDDIRAKVKQAADFLGGRIDVLINNAGIATPQWKDGKAMDDPATIDEWRAYVDTNLTAPFALSQAAIPFMKCDDDADSRDARHISGPGPCIILVGSFRAHQSDPNQEGYAATKAGQLGLMHSMAVSCEPWGIRVNLVAPGRIKVAHESKEGDEKGTTWGDTLEDKDIEQHPANRAGMPEDISQAVDYLIEAGFVTGQELTVDGGALKKKNK</sequence>
<comment type="caution">
    <text evidence="3">The sequence shown here is derived from an EMBL/GenBank/DDBJ whole genome shotgun (WGS) entry which is preliminary data.</text>
</comment>
<comment type="similarity">
    <text evidence="1">Belongs to the short-chain dehydrogenases/reductases (SDR) family.</text>
</comment>
<dbReference type="PANTHER" id="PTHR42760:SF133">
    <property type="entry name" value="3-OXOACYL-[ACYL-CARRIER-PROTEIN] REDUCTASE"/>
    <property type="match status" value="1"/>
</dbReference>
<name>A0ABQ8GPX1_9PEZI</name>
<reference evidence="3 4" key="1">
    <citation type="journal article" date="2021" name="Nat. Commun.">
        <title>Genetic determinants of endophytism in the Arabidopsis root mycobiome.</title>
        <authorList>
            <person name="Mesny F."/>
            <person name="Miyauchi S."/>
            <person name="Thiergart T."/>
            <person name="Pickel B."/>
            <person name="Atanasova L."/>
            <person name="Karlsson M."/>
            <person name="Huettel B."/>
            <person name="Barry K.W."/>
            <person name="Haridas S."/>
            <person name="Chen C."/>
            <person name="Bauer D."/>
            <person name="Andreopoulos W."/>
            <person name="Pangilinan J."/>
            <person name="LaButti K."/>
            <person name="Riley R."/>
            <person name="Lipzen A."/>
            <person name="Clum A."/>
            <person name="Drula E."/>
            <person name="Henrissat B."/>
            <person name="Kohler A."/>
            <person name="Grigoriev I.V."/>
            <person name="Martin F.M."/>
            <person name="Hacquard S."/>
        </authorList>
    </citation>
    <scope>NUCLEOTIDE SEQUENCE [LARGE SCALE GENOMIC DNA]</scope>
    <source>
        <strain evidence="3 4">MPI-SDFR-AT-0080</strain>
    </source>
</reference>
<dbReference type="CDD" id="cd05233">
    <property type="entry name" value="SDR_c"/>
    <property type="match status" value="1"/>
</dbReference>
<evidence type="ECO:0000256" key="1">
    <source>
        <dbReference type="ARBA" id="ARBA00006484"/>
    </source>
</evidence>
<evidence type="ECO:0000313" key="3">
    <source>
        <dbReference type="EMBL" id="KAH7062206.1"/>
    </source>
</evidence>
<dbReference type="Proteomes" id="UP000774617">
    <property type="component" value="Unassembled WGS sequence"/>
</dbReference>
<keyword evidence="2" id="KW-0560">Oxidoreductase</keyword>
<gene>
    <name evidence="3" type="ORF">B0J12DRAFT_229847</name>
</gene>
<evidence type="ECO:0008006" key="5">
    <source>
        <dbReference type="Google" id="ProtNLM"/>
    </source>
</evidence>
<dbReference type="PANTHER" id="PTHR42760">
    <property type="entry name" value="SHORT-CHAIN DEHYDROGENASES/REDUCTASES FAMILY MEMBER"/>
    <property type="match status" value="1"/>
</dbReference>
<evidence type="ECO:0000256" key="2">
    <source>
        <dbReference type="ARBA" id="ARBA00023002"/>
    </source>
</evidence>
<dbReference type="InterPro" id="IPR002347">
    <property type="entry name" value="SDR_fam"/>
</dbReference>
<dbReference type="EMBL" id="JAGTJR010000003">
    <property type="protein sequence ID" value="KAH7062206.1"/>
    <property type="molecule type" value="Genomic_DNA"/>
</dbReference>
<dbReference type="SUPFAM" id="SSF51735">
    <property type="entry name" value="NAD(P)-binding Rossmann-fold domains"/>
    <property type="match status" value="1"/>
</dbReference>
<dbReference type="Gene3D" id="3.40.50.720">
    <property type="entry name" value="NAD(P)-binding Rossmann-like Domain"/>
    <property type="match status" value="1"/>
</dbReference>